<dbReference type="Gene3D" id="3.30.2020.30">
    <property type="match status" value="1"/>
</dbReference>
<dbReference type="InterPro" id="IPR038492">
    <property type="entry name" value="GBBH-like_N_sf"/>
</dbReference>
<accession>A0ABT7B626</accession>
<comment type="cofactor">
    <cofactor evidence="2">
        <name>L-ascorbate</name>
        <dbReference type="ChEBI" id="CHEBI:38290"/>
    </cofactor>
</comment>
<dbReference type="PANTHER" id="PTHR10696:SF51">
    <property type="entry name" value="TRIMETHYLLYSINE DIOXYGENASE, MITOCHONDRIAL"/>
    <property type="match status" value="1"/>
</dbReference>
<name>A0ABT7B626_9CYAN</name>
<feature type="domain" description="TauD/TfdA-like" evidence="8">
    <location>
        <begin position="121"/>
        <end position="338"/>
    </location>
</feature>
<dbReference type="Gene3D" id="3.60.130.10">
    <property type="entry name" value="Clavaminate synthase-like"/>
    <property type="match status" value="1"/>
</dbReference>
<comment type="caution">
    <text evidence="9">The sequence shown here is derived from an EMBL/GenBank/DDBJ whole genome shotgun (WGS) entry which is preliminary data.</text>
</comment>
<dbReference type="Proteomes" id="UP001235849">
    <property type="component" value="Unassembled WGS sequence"/>
</dbReference>
<evidence type="ECO:0000313" key="9">
    <source>
        <dbReference type="EMBL" id="MDJ1174628.1"/>
    </source>
</evidence>
<keyword evidence="4" id="KW-0479">Metal-binding</keyword>
<evidence type="ECO:0000256" key="1">
    <source>
        <dbReference type="ARBA" id="ARBA00001954"/>
    </source>
</evidence>
<evidence type="ECO:0000256" key="7">
    <source>
        <dbReference type="ARBA" id="ARBA00023004"/>
    </source>
</evidence>
<dbReference type="InterPro" id="IPR003819">
    <property type="entry name" value="TauD/TfdA-like"/>
</dbReference>
<keyword evidence="5 9" id="KW-0223">Dioxygenase</keyword>
<organism evidence="9 10">
    <name type="scientific">Roseofilum capinflatum BLCC-M114</name>
    <dbReference type="NCBI Taxonomy" id="3022440"/>
    <lineage>
        <taxon>Bacteria</taxon>
        <taxon>Bacillati</taxon>
        <taxon>Cyanobacteriota</taxon>
        <taxon>Cyanophyceae</taxon>
        <taxon>Desertifilales</taxon>
        <taxon>Desertifilaceae</taxon>
        <taxon>Roseofilum</taxon>
        <taxon>Roseofilum capinflatum</taxon>
    </lineage>
</organism>
<dbReference type="InterPro" id="IPR042098">
    <property type="entry name" value="TauD-like_sf"/>
</dbReference>
<reference evidence="9 10" key="1">
    <citation type="submission" date="2023-01" db="EMBL/GenBank/DDBJ databases">
        <title>Novel diversity within Roseofilum (Cyanobacteria; Desertifilaceae) from marine benthic mats with descriptions of four novel species.</title>
        <authorList>
            <person name="Wang Y."/>
            <person name="Berthold D.E."/>
            <person name="Hu J."/>
            <person name="Lefler F.W."/>
            <person name="Laughinghouse H.D. IV."/>
        </authorList>
    </citation>
    <scope>NUCLEOTIDE SEQUENCE [LARGE SCALE GENOMIC DNA]</scope>
    <source>
        <strain evidence="9 10">BLCC-M114</strain>
    </source>
</reference>
<dbReference type="Pfam" id="PF02668">
    <property type="entry name" value="TauD"/>
    <property type="match status" value="1"/>
</dbReference>
<evidence type="ECO:0000313" key="10">
    <source>
        <dbReference type="Proteomes" id="UP001235849"/>
    </source>
</evidence>
<dbReference type="SUPFAM" id="SSF51197">
    <property type="entry name" value="Clavaminate synthase-like"/>
    <property type="match status" value="1"/>
</dbReference>
<comment type="cofactor">
    <cofactor evidence="1">
        <name>Fe(2+)</name>
        <dbReference type="ChEBI" id="CHEBI:29033"/>
    </cofactor>
</comment>
<evidence type="ECO:0000256" key="3">
    <source>
        <dbReference type="ARBA" id="ARBA00008654"/>
    </source>
</evidence>
<evidence type="ECO:0000256" key="2">
    <source>
        <dbReference type="ARBA" id="ARBA00001961"/>
    </source>
</evidence>
<dbReference type="EMBL" id="JAQOSO010000057">
    <property type="protein sequence ID" value="MDJ1174628.1"/>
    <property type="molecule type" value="Genomic_DNA"/>
</dbReference>
<keyword evidence="10" id="KW-1185">Reference proteome</keyword>
<dbReference type="GO" id="GO:0051213">
    <property type="term" value="F:dioxygenase activity"/>
    <property type="evidence" value="ECO:0007669"/>
    <property type="project" value="UniProtKB-KW"/>
</dbReference>
<proteinExistence type="inferred from homology"/>
<dbReference type="InterPro" id="IPR050411">
    <property type="entry name" value="AlphaKG_dependent_hydroxylases"/>
</dbReference>
<evidence type="ECO:0000256" key="5">
    <source>
        <dbReference type="ARBA" id="ARBA00022964"/>
    </source>
</evidence>
<keyword evidence="6" id="KW-0560">Oxidoreductase</keyword>
<evidence type="ECO:0000256" key="4">
    <source>
        <dbReference type="ARBA" id="ARBA00022723"/>
    </source>
</evidence>
<comment type="similarity">
    <text evidence="3">Belongs to the gamma-BBH/TMLD family.</text>
</comment>
<sequence>MVVTQTKSFITIRNKRFHYIWLRENCPSCRYAAPYQQLYDPNISDRPENPQPLSIDLNEETLTIDWDETPAHRSVFSVEWLLRNSYDPQPELDSDPSILWDRATLESTPPQTYNAQTVDNEIWMEQLFSLGFVVLENISPENLEDFLSSVGPIYNADYGKIMPLETREQVQETRDGCPLPPHNDLSYWGGHRLAQFLYCVENQNSGGESTLVDGFRVTEDFRQDYPHYFQRLRDTPVQYWLLDRRHGYRFCNTASILECDRDGNLTTVRFSKRNCRPHLPFEQLEDFYQAYHTFFSYLKKLEYQYQFRLRNHDCLLFQNFRVLHGRTGFDPALGNRKLSSGYVDWNFFVGKKNFKNHE</sequence>
<evidence type="ECO:0000256" key="6">
    <source>
        <dbReference type="ARBA" id="ARBA00023002"/>
    </source>
</evidence>
<protein>
    <submittedName>
        <fullName evidence="9">TauD/TfdA family dioxygenase</fullName>
    </submittedName>
</protein>
<gene>
    <name evidence="9" type="ORF">PMG25_11045</name>
</gene>
<dbReference type="PANTHER" id="PTHR10696">
    <property type="entry name" value="GAMMA-BUTYROBETAINE HYDROXYLASE-RELATED"/>
    <property type="match status" value="1"/>
</dbReference>
<dbReference type="RefSeq" id="WP_283766952.1">
    <property type="nucleotide sequence ID" value="NZ_JAQOSO010000057.1"/>
</dbReference>
<keyword evidence="7" id="KW-0408">Iron</keyword>
<evidence type="ECO:0000259" key="8">
    <source>
        <dbReference type="Pfam" id="PF02668"/>
    </source>
</evidence>